<evidence type="ECO:0000256" key="1">
    <source>
        <dbReference type="SAM" id="Phobius"/>
    </source>
</evidence>
<reference evidence="2" key="2">
    <citation type="journal article" date="2021" name="PeerJ">
        <title>Extensive microbial diversity within the chicken gut microbiome revealed by metagenomics and culture.</title>
        <authorList>
            <person name="Gilroy R."/>
            <person name="Ravi A."/>
            <person name="Getino M."/>
            <person name="Pursley I."/>
            <person name="Horton D.L."/>
            <person name="Alikhan N.F."/>
            <person name="Baker D."/>
            <person name="Gharbi K."/>
            <person name="Hall N."/>
            <person name="Watson M."/>
            <person name="Adriaenssens E.M."/>
            <person name="Foster-Nyarko E."/>
            <person name="Jarju S."/>
            <person name="Secka A."/>
            <person name="Antonio M."/>
            <person name="Oren A."/>
            <person name="Chaudhuri R.R."/>
            <person name="La Ragione R."/>
            <person name="Hildebrand F."/>
            <person name="Pallen M.J."/>
        </authorList>
    </citation>
    <scope>NUCLEOTIDE SEQUENCE</scope>
    <source>
        <strain evidence="2">CHK33-4379</strain>
    </source>
</reference>
<keyword evidence="1" id="KW-1133">Transmembrane helix</keyword>
<dbReference type="AlphaFoldDB" id="A0A9D1GV25"/>
<protein>
    <submittedName>
        <fullName evidence="2">Sporulation protein YunB</fullName>
    </submittedName>
</protein>
<dbReference type="InterPro" id="IPR014197">
    <property type="entry name" value="Sporulation_prot_YunB"/>
</dbReference>
<evidence type="ECO:0000313" key="3">
    <source>
        <dbReference type="Proteomes" id="UP000824136"/>
    </source>
</evidence>
<evidence type="ECO:0000313" key="2">
    <source>
        <dbReference type="EMBL" id="HIT59283.1"/>
    </source>
</evidence>
<proteinExistence type="predicted"/>
<dbReference type="Pfam" id="PF09560">
    <property type="entry name" value="Spore_YunB"/>
    <property type="match status" value="1"/>
</dbReference>
<accession>A0A9D1GV25</accession>
<comment type="caution">
    <text evidence="2">The sequence shown here is derived from an EMBL/GenBank/DDBJ whole genome shotgun (WGS) entry which is preliminary data.</text>
</comment>
<organism evidence="2 3">
    <name type="scientific">Candidatus Faeciplasma pullistercoris</name>
    <dbReference type="NCBI Taxonomy" id="2840800"/>
    <lineage>
        <taxon>Bacteria</taxon>
        <taxon>Bacillati</taxon>
        <taxon>Bacillota</taxon>
        <taxon>Clostridia</taxon>
        <taxon>Eubacteriales</taxon>
        <taxon>Oscillospiraceae</taxon>
        <taxon>Oscillospiraceae incertae sedis</taxon>
        <taxon>Candidatus Faeciplasma</taxon>
    </lineage>
</organism>
<dbReference type="EMBL" id="DVLL01000021">
    <property type="protein sequence ID" value="HIT59283.1"/>
    <property type="molecule type" value="Genomic_DNA"/>
</dbReference>
<gene>
    <name evidence="2" type="primary">yunB</name>
    <name evidence="2" type="ORF">IAC39_06200</name>
</gene>
<keyword evidence="1" id="KW-0812">Transmembrane</keyword>
<sequence length="201" mass="21704">MQNKIIAVIAVILIIAVIVVVNNSLKPVIMEMAKLYGSRAISEAVNTTVESTLSKDSFSYSDIVSLSYSGDGFVSAVEYDSAMINRLKIALDATLLNELEKLRSAKVKIPIGSLFGDLNLSGRGPAVKVRISQASVPEIEVISSFESVGINTVKNEIIVRITVNSELYLPPKKESFSYTQDFVIAQTIIVGSIPSGYVDIS</sequence>
<keyword evidence="1" id="KW-0472">Membrane</keyword>
<reference evidence="2" key="1">
    <citation type="submission" date="2020-10" db="EMBL/GenBank/DDBJ databases">
        <authorList>
            <person name="Gilroy R."/>
        </authorList>
    </citation>
    <scope>NUCLEOTIDE SEQUENCE</scope>
    <source>
        <strain evidence="2">CHK33-4379</strain>
    </source>
</reference>
<feature type="transmembrane region" description="Helical" evidence="1">
    <location>
        <begin position="6"/>
        <end position="25"/>
    </location>
</feature>
<dbReference type="Proteomes" id="UP000824136">
    <property type="component" value="Unassembled WGS sequence"/>
</dbReference>
<name>A0A9D1GV25_9FIRM</name>
<dbReference type="NCBIfam" id="TIGR02832">
    <property type="entry name" value="spo_yunB"/>
    <property type="match status" value="1"/>
</dbReference>